<gene>
    <name evidence="2" type="ORF">ERS852476_02485</name>
</gene>
<accession>A0A174E103</accession>
<evidence type="ECO:0000313" key="3">
    <source>
        <dbReference type="Proteomes" id="UP000095645"/>
    </source>
</evidence>
<sequence length="50" mass="5689">MHKEVDFIAEYNEEMKELLAEPRRPQANGSGSGFGCPWNWSMPRNPNIPG</sequence>
<proteinExistence type="predicted"/>
<evidence type="ECO:0000313" key="2">
    <source>
        <dbReference type="EMBL" id="CUO31147.1"/>
    </source>
</evidence>
<protein>
    <submittedName>
        <fullName evidence="2">Uncharacterized protein</fullName>
    </submittedName>
</protein>
<dbReference type="AlphaFoldDB" id="A0A174E103"/>
<evidence type="ECO:0000256" key="1">
    <source>
        <dbReference type="SAM" id="MobiDB-lite"/>
    </source>
</evidence>
<dbReference type="EMBL" id="CYZP01000022">
    <property type="protein sequence ID" value="CUO31147.1"/>
    <property type="molecule type" value="Genomic_DNA"/>
</dbReference>
<name>A0A174E103_9FIRM</name>
<dbReference type="Proteomes" id="UP000095645">
    <property type="component" value="Unassembled WGS sequence"/>
</dbReference>
<organism evidence="2 3">
    <name type="scientific">Blautia obeum</name>
    <dbReference type="NCBI Taxonomy" id="40520"/>
    <lineage>
        <taxon>Bacteria</taxon>
        <taxon>Bacillati</taxon>
        <taxon>Bacillota</taxon>
        <taxon>Clostridia</taxon>
        <taxon>Lachnospirales</taxon>
        <taxon>Lachnospiraceae</taxon>
        <taxon>Blautia</taxon>
    </lineage>
</organism>
<feature type="region of interest" description="Disordered" evidence="1">
    <location>
        <begin position="22"/>
        <end position="50"/>
    </location>
</feature>
<reference evidence="2 3" key="1">
    <citation type="submission" date="2015-09" db="EMBL/GenBank/DDBJ databases">
        <authorList>
            <consortium name="Pathogen Informatics"/>
        </authorList>
    </citation>
    <scope>NUCLEOTIDE SEQUENCE [LARGE SCALE GENOMIC DNA]</scope>
    <source>
        <strain evidence="2 3">2789STDY5834861</strain>
    </source>
</reference>